<evidence type="ECO:0000313" key="2">
    <source>
        <dbReference type="Proteomes" id="UP000660380"/>
    </source>
</evidence>
<evidence type="ECO:0000313" key="1">
    <source>
        <dbReference type="EMBL" id="MBD2603212.1"/>
    </source>
</evidence>
<gene>
    <name evidence="1" type="ORF">H6G81_01410</name>
</gene>
<dbReference type="EMBL" id="JACJTA010000002">
    <property type="protein sequence ID" value="MBD2603212.1"/>
    <property type="molecule type" value="Genomic_DNA"/>
</dbReference>
<protein>
    <submittedName>
        <fullName evidence="1">PEP-CTERM sorting domain-containing protein</fullName>
    </submittedName>
</protein>
<dbReference type="InterPro" id="IPR013424">
    <property type="entry name" value="Ice-binding_C"/>
</dbReference>
<dbReference type="NCBIfam" id="TIGR04155">
    <property type="entry name" value="cyano_PEP"/>
    <property type="match status" value="1"/>
</dbReference>
<dbReference type="InterPro" id="IPR026374">
    <property type="entry name" value="Cyano_PEP"/>
</dbReference>
<name>A0ABR8GIL6_9CYAN</name>
<comment type="caution">
    <text evidence="1">The sequence shown here is derived from an EMBL/GenBank/DDBJ whole genome shotgun (WGS) entry which is preliminary data.</text>
</comment>
<sequence length="254" mass="26140">MTKFQVRKKLLKASTGKTLTGFSLRKKLLKAGFVATFTAVGAAAFSTGQAQAAVVVLDFEGVGNNNPVGNFYDTAPHDFDITFSPNALGLVDADAGGTGNFGGEPSPSTTLYFLDGPAATLNAANGFTDGFSFFYSAINSPGFINVYDGLNASGNILATLNLPTTPFNGAPDPTGPFSPFVPIGVSFSGLAKSVDFGGTVNQIGFDNITIGSARPGGSEPVPEPFTILGSLTAGGIGVALRRKRQQQEKEAAKV</sequence>
<dbReference type="Proteomes" id="UP000660380">
    <property type="component" value="Unassembled WGS sequence"/>
</dbReference>
<keyword evidence="2" id="KW-1185">Reference proteome</keyword>
<organism evidence="1 2">
    <name type="scientific">Scytonema hofmannii FACHB-248</name>
    <dbReference type="NCBI Taxonomy" id="1842502"/>
    <lineage>
        <taxon>Bacteria</taxon>
        <taxon>Bacillati</taxon>
        <taxon>Cyanobacteriota</taxon>
        <taxon>Cyanophyceae</taxon>
        <taxon>Nostocales</taxon>
        <taxon>Scytonemataceae</taxon>
        <taxon>Scytonema</taxon>
    </lineage>
</organism>
<accession>A0ABR8GIL6</accession>
<proteinExistence type="predicted"/>
<dbReference type="NCBIfam" id="TIGR02595">
    <property type="entry name" value="PEP_CTERM"/>
    <property type="match status" value="1"/>
</dbReference>
<reference evidence="1 2" key="1">
    <citation type="journal article" date="2020" name="ISME J.">
        <title>Comparative genomics reveals insights into cyanobacterial evolution and habitat adaptation.</title>
        <authorList>
            <person name="Chen M.Y."/>
            <person name="Teng W.K."/>
            <person name="Zhao L."/>
            <person name="Hu C.X."/>
            <person name="Zhou Y.K."/>
            <person name="Han B.P."/>
            <person name="Song L.R."/>
            <person name="Shu W.S."/>
        </authorList>
    </citation>
    <scope>NUCLEOTIDE SEQUENCE [LARGE SCALE GENOMIC DNA]</scope>
    <source>
        <strain evidence="1 2">FACHB-248</strain>
    </source>
</reference>